<comment type="similarity">
    <text evidence="3 9">Belongs to the peptidase S26 family.</text>
</comment>
<dbReference type="CDD" id="cd06530">
    <property type="entry name" value="S26_SPase_I"/>
    <property type="match status" value="1"/>
</dbReference>
<evidence type="ECO:0000313" key="12">
    <source>
        <dbReference type="Proteomes" id="UP000586454"/>
    </source>
</evidence>
<dbReference type="Proteomes" id="UP000586454">
    <property type="component" value="Unassembled WGS sequence"/>
</dbReference>
<dbReference type="InterPro" id="IPR019756">
    <property type="entry name" value="Pept_S26A_signal_pept_1_Ser-AS"/>
</dbReference>
<dbReference type="GO" id="GO:0005886">
    <property type="term" value="C:plasma membrane"/>
    <property type="evidence" value="ECO:0007669"/>
    <property type="project" value="UniProtKB-SubCell"/>
</dbReference>
<comment type="subcellular location">
    <subcellularLocation>
        <location evidence="2">Cell membrane</location>
        <topology evidence="2">Single-pass type II membrane protein</topology>
    </subcellularLocation>
    <subcellularLocation>
        <location evidence="9">Membrane</location>
        <topology evidence="9">Single-pass type II membrane protein</topology>
    </subcellularLocation>
</comment>
<feature type="transmembrane region" description="Helical" evidence="8">
    <location>
        <begin position="20"/>
        <end position="39"/>
    </location>
</feature>
<evidence type="ECO:0000256" key="1">
    <source>
        <dbReference type="ARBA" id="ARBA00000677"/>
    </source>
</evidence>
<evidence type="ECO:0000313" key="11">
    <source>
        <dbReference type="EMBL" id="CAC9931767.1"/>
    </source>
</evidence>
<feature type="active site" evidence="7">
    <location>
        <position position="94"/>
    </location>
</feature>
<comment type="caution">
    <text evidence="11">The sequence shown here is derived from an EMBL/GenBank/DDBJ whole genome shotgun (WGS) entry which is preliminary data.</text>
</comment>
<evidence type="ECO:0000256" key="2">
    <source>
        <dbReference type="ARBA" id="ARBA00004401"/>
    </source>
</evidence>
<keyword evidence="8" id="KW-0472">Membrane</keyword>
<dbReference type="EMBL" id="CAIJCS010000019">
    <property type="protein sequence ID" value="CAC9931767.1"/>
    <property type="molecule type" value="Genomic_DNA"/>
</dbReference>
<sequence>MKKIFRAAKNTDKLRSIREWALTIGVAFLLALFIRTFIFQTSRVDGSSMYPTFEHGDLLIVKKYEGILNPEEYTRGDIIIFSPPLKNNKKLYIKRVIALPGDEISIEEGKIYINGTPLNESYIEDGMYTEAIHLATSHIISEDELFVVGDNRHPGGSIDSRTFGEVPFKNVVGKVSYRILPLTKIRYFD</sequence>
<evidence type="ECO:0000256" key="8">
    <source>
        <dbReference type="RuleBase" id="RU003993"/>
    </source>
</evidence>
<dbReference type="GO" id="GO:0009003">
    <property type="term" value="F:signal peptidase activity"/>
    <property type="evidence" value="ECO:0007669"/>
    <property type="project" value="UniProtKB-EC"/>
</dbReference>
<evidence type="ECO:0000256" key="5">
    <source>
        <dbReference type="ARBA" id="ARBA00022670"/>
    </source>
</evidence>
<evidence type="ECO:0000256" key="4">
    <source>
        <dbReference type="ARBA" id="ARBA00013208"/>
    </source>
</evidence>
<dbReference type="InterPro" id="IPR019757">
    <property type="entry name" value="Pept_S26A_signal_pept_1_Lys-AS"/>
</dbReference>
<keyword evidence="8" id="KW-1133">Transmembrane helix</keyword>
<accession>A0A6V6Y419</accession>
<comment type="catalytic activity">
    <reaction evidence="1 8">
        <text>Cleavage of hydrophobic, N-terminal signal or leader sequences from secreted and periplasmic proteins.</text>
        <dbReference type="EC" id="3.4.21.89"/>
    </reaction>
</comment>
<evidence type="ECO:0000256" key="6">
    <source>
        <dbReference type="ARBA" id="ARBA00022801"/>
    </source>
</evidence>
<keyword evidence="8" id="KW-0812">Transmembrane</keyword>
<name>A0A6V6Y419_9FIRM</name>
<keyword evidence="5 8" id="KW-0645">Protease</keyword>
<dbReference type="InterPro" id="IPR019533">
    <property type="entry name" value="Peptidase_S26"/>
</dbReference>
<dbReference type="PROSITE" id="PS00760">
    <property type="entry name" value="SPASE_I_2"/>
    <property type="match status" value="1"/>
</dbReference>
<dbReference type="InterPro" id="IPR036286">
    <property type="entry name" value="LexA/Signal_pep-like_sf"/>
</dbReference>
<dbReference type="PANTHER" id="PTHR43390">
    <property type="entry name" value="SIGNAL PEPTIDASE I"/>
    <property type="match status" value="1"/>
</dbReference>
<gene>
    <name evidence="11" type="ORF">PEPNEM18_01081</name>
</gene>
<dbReference type="PRINTS" id="PR00727">
    <property type="entry name" value="LEADERPTASE"/>
</dbReference>
<dbReference type="GO" id="GO:0006465">
    <property type="term" value="P:signal peptide processing"/>
    <property type="evidence" value="ECO:0007669"/>
    <property type="project" value="InterPro"/>
</dbReference>
<dbReference type="InterPro" id="IPR000223">
    <property type="entry name" value="Pept_S26A_signal_pept_1"/>
</dbReference>
<protein>
    <recommendedName>
        <fullName evidence="4 8">Signal peptidase I</fullName>
        <ecNumber evidence="4 8">3.4.21.89</ecNumber>
    </recommendedName>
</protein>
<dbReference type="RefSeq" id="WP_180500039.1">
    <property type="nucleotide sequence ID" value="NZ_CAIJCS010000019.1"/>
</dbReference>
<feature type="active site" evidence="7">
    <location>
        <position position="48"/>
    </location>
</feature>
<keyword evidence="12" id="KW-1185">Reference proteome</keyword>
<dbReference type="NCBIfam" id="TIGR02227">
    <property type="entry name" value="sigpep_I_bact"/>
    <property type="match status" value="1"/>
</dbReference>
<evidence type="ECO:0000259" key="10">
    <source>
        <dbReference type="Pfam" id="PF10502"/>
    </source>
</evidence>
<keyword evidence="6 8" id="KW-0378">Hydrolase</keyword>
<reference evidence="11 12" key="1">
    <citation type="submission" date="2020-06" db="EMBL/GenBank/DDBJ databases">
        <authorList>
            <person name="Criscuolo A."/>
        </authorList>
    </citation>
    <scope>NUCLEOTIDE SEQUENCE [LARGE SCALE GENOMIC DNA]</scope>
    <source>
        <strain evidence="11">1804121828</strain>
    </source>
</reference>
<evidence type="ECO:0000256" key="9">
    <source>
        <dbReference type="RuleBase" id="RU362042"/>
    </source>
</evidence>
<dbReference type="PROSITE" id="PS00501">
    <property type="entry name" value="SPASE_I_1"/>
    <property type="match status" value="1"/>
</dbReference>
<dbReference type="GO" id="GO:0004252">
    <property type="term" value="F:serine-type endopeptidase activity"/>
    <property type="evidence" value="ECO:0007669"/>
    <property type="project" value="InterPro"/>
</dbReference>
<organism evidence="11 12">
    <name type="scientific">Aedoeadaptatus nemausensis</name>
    <dbReference type="NCBI Taxonomy" id="2582829"/>
    <lineage>
        <taxon>Bacteria</taxon>
        <taxon>Bacillati</taxon>
        <taxon>Bacillota</taxon>
        <taxon>Tissierellia</taxon>
        <taxon>Tissierellales</taxon>
        <taxon>Peptoniphilaceae</taxon>
        <taxon>Aedoeadaptatus</taxon>
    </lineage>
</organism>
<proteinExistence type="inferred from homology"/>
<dbReference type="Gene3D" id="2.10.109.10">
    <property type="entry name" value="Umud Fragment, subunit A"/>
    <property type="match status" value="1"/>
</dbReference>
<evidence type="ECO:0000256" key="3">
    <source>
        <dbReference type="ARBA" id="ARBA00009370"/>
    </source>
</evidence>
<dbReference type="SUPFAM" id="SSF51306">
    <property type="entry name" value="LexA/Signal peptidase"/>
    <property type="match status" value="1"/>
</dbReference>
<dbReference type="AlphaFoldDB" id="A0A6V6Y419"/>
<feature type="domain" description="Peptidase S26" evidence="10">
    <location>
        <begin position="17"/>
        <end position="178"/>
    </location>
</feature>
<evidence type="ECO:0000256" key="7">
    <source>
        <dbReference type="PIRSR" id="PIRSR600223-1"/>
    </source>
</evidence>
<dbReference type="Pfam" id="PF10502">
    <property type="entry name" value="Peptidase_S26"/>
    <property type="match status" value="1"/>
</dbReference>
<dbReference type="EC" id="3.4.21.89" evidence="4 8"/>
<dbReference type="PANTHER" id="PTHR43390:SF1">
    <property type="entry name" value="CHLOROPLAST PROCESSING PEPTIDASE"/>
    <property type="match status" value="1"/>
</dbReference>